<dbReference type="PANTHER" id="PTHR28180">
    <property type="entry name" value="CONSERVED MITOCHONDRIAL PROTEIN-RELATED"/>
    <property type="match status" value="1"/>
</dbReference>
<name>G1XNP1_ARTOA</name>
<dbReference type="OMA" id="ADQLYLH"/>
<proteinExistence type="predicted"/>
<organism evidence="1 2">
    <name type="scientific">Arthrobotrys oligospora (strain ATCC 24927 / CBS 115.81 / DSM 1491)</name>
    <name type="common">Nematode-trapping fungus</name>
    <name type="synonym">Didymozoophaga oligospora</name>
    <dbReference type="NCBI Taxonomy" id="756982"/>
    <lineage>
        <taxon>Eukaryota</taxon>
        <taxon>Fungi</taxon>
        <taxon>Dikarya</taxon>
        <taxon>Ascomycota</taxon>
        <taxon>Pezizomycotina</taxon>
        <taxon>Orbiliomycetes</taxon>
        <taxon>Orbiliales</taxon>
        <taxon>Orbiliaceae</taxon>
        <taxon>Orbilia</taxon>
        <taxon>Orbilia oligospora</taxon>
    </lineage>
</organism>
<dbReference type="OrthoDB" id="5537330at2759"/>
<dbReference type="STRING" id="756982.G1XNP1"/>
<evidence type="ECO:0000313" key="2">
    <source>
        <dbReference type="Proteomes" id="UP000008784"/>
    </source>
</evidence>
<dbReference type="InParanoid" id="G1XNP1"/>
<dbReference type="SUPFAM" id="SSF69118">
    <property type="entry name" value="AhpD-like"/>
    <property type="match status" value="1"/>
</dbReference>
<dbReference type="RefSeq" id="XP_011126103.1">
    <property type="nucleotide sequence ID" value="XM_011127801.1"/>
</dbReference>
<comment type="caution">
    <text evidence="1">The sequence shown here is derived from an EMBL/GenBank/DDBJ whole genome shotgun (WGS) entry which is preliminary data.</text>
</comment>
<evidence type="ECO:0008006" key="3">
    <source>
        <dbReference type="Google" id="ProtNLM"/>
    </source>
</evidence>
<dbReference type="eggNOG" id="ENOG502SAR1">
    <property type="taxonomic scope" value="Eukaryota"/>
</dbReference>
<dbReference type="AlphaFoldDB" id="G1XNP1"/>
<accession>G1XNP1</accession>
<dbReference type="PANTHER" id="PTHR28180:SF5">
    <property type="entry name" value="DNA POLYMERASE ALPHA SUBUNIT B"/>
    <property type="match status" value="1"/>
</dbReference>
<gene>
    <name evidence="1" type="ORF">AOL_s00173g59</name>
</gene>
<reference evidence="1 2" key="1">
    <citation type="journal article" date="2011" name="PLoS Pathog.">
        <title>Genomic and proteomic analyses of the fungus Arthrobotrys oligospora provide insights into nematode-trap formation.</title>
        <authorList>
            <person name="Yang J."/>
            <person name="Wang L."/>
            <person name="Ji X."/>
            <person name="Feng Y."/>
            <person name="Li X."/>
            <person name="Zou C."/>
            <person name="Xu J."/>
            <person name="Ren Y."/>
            <person name="Mi Q."/>
            <person name="Wu J."/>
            <person name="Liu S."/>
            <person name="Liu Y."/>
            <person name="Huang X."/>
            <person name="Wang H."/>
            <person name="Niu X."/>
            <person name="Li J."/>
            <person name="Liang L."/>
            <person name="Luo Y."/>
            <person name="Ji K."/>
            <person name="Zhou W."/>
            <person name="Yu Z."/>
            <person name="Li G."/>
            <person name="Liu Y."/>
            <person name="Li L."/>
            <person name="Qiao M."/>
            <person name="Feng L."/>
            <person name="Zhang K.-Q."/>
        </authorList>
    </citation>
    <scope>NUCLEOTIDE SEQUENCE [LARGE SCALE GENOMIC DNA]</scope>
    <source>
        <strain evidence="2">ATCC 24927 / CBS 115.81 / DSM 1491</strain>
    </source>
</reference>
<dbReference type="InterPro" id="IPR029032">
    <property type="entry name" value="AhpD-like"/>
</dbReference>
<protein>
    <recommendedName>
        <fullName evidence="3">Carboxymuconolactone decarboxylase-like domain-containing protein</fullName>
    </recommendedName>
</protein>
<dbReference type="HOGENOM" id="CLU_065389_0_0_1"/>
<sequence length="262" mass="29808">MGLGRDASIQELTALFEDVEESFPKSLGPDKWYLMLIASLSYASDPNHIGDLYTHLISRPEFSTRESRQALVRRIREALFKLVSIIGICKPLTAIFKVDSVENPEDKDYSFSRKGWQADEKNLERGNGFLKKIYQHNSQFLTDKLVAHKDFGNVAHWITWNITYGLYLSDHSILSDVETELVVMCSILIQNLTTVAGFHLRGARRIGMSKEEVEQIHICCEKVARFSGIRMDKIPRVADIENQVPWESDTQVKATQVQATSS</sequence>
<dbReference type="InterPro" id="IPR052999">
    <property type="entry name" value="PTS1_Protein"/>
</dbReference>
<keyword evidence="2" id="KW-1185">Reference proteome</keyword>
<evidence type="ECO:0000313" key="1">
    <source>
        <dbReference type="EMBL" id="EGX44958.1"/>
    </source>
</evidence>
<dbReference type="EMBL" id="ADOT01000263">
    <property type="protein sequence ID" value="EGX44958.1"/>
    <property type="molecule type" value="Genomic_DNA"/>
</dbReference>
<dbReference type="GeneID" id="22897379"/>
<dbReference type="Gene3D" id="1.20.1290.10">
    <property type="entry name" value="AhpD-like"/>
    <property type="match status" value="1"/>
</dbReference>
<dbReference type="Proteomes" id="UP000008784">
    <property type="component" value="Unassembled WGS sequence"/>
</dbReference>